<evidence type="ECO:0000313" key="5">
    <source>
        <dbReference type="EMBL" id="KAK6161836.1"/>
    </source>
</evidence>
<comment type="caution">
    <text evidence="5">The sequence shown here is derived from an EMBL/GenBank/DDBJ whole genome shotgun (WGS) entry which is preliminary data.</text>
</comment>
<dbReference type="InterPro" id="IPR044179">
    <property type="entry name" value="PPR5-like"/>
</dbReference>
<feature type="compositionally biased region" description="Basic and acidic residues" evidence="4">
    <location>
        <begin position="37"/>
        <end position="47"/>
    </location>
</feature>
<dbReference type="Pfam" id="PF13041">
    <property type="entry name" value="PPR_2"/>
    <property type="match status" value="1"/>
</dbReference>
<comment type="similarity">
    <text evidence="1">Belongs to the PPR family. P subfamily.</text>
</comment>
<keyword evidence="6" id="KW-1185">Reference proteome</keyword>
<reference evidence="5 6" key="1">
    <citation type="journal article" date="2021" name="Comput. Struct. Biotechnol. J.">
        <title>De novo genome assembly of the potent medicinal plant Rehmannia glutinosa using nanopore technology.</title>
        <authorList>
            <person name="Ma L."/>
            <person name="Dong C."/>
            <person name="Song C."/>
            <person name="Wang X."/>
            <person name="Zheng X."/>
            <person name="Niu Y."/>
            <person name="Chen S."/>
            <person name="Feng W."/>
        </authorList>
    </citation>
    <scope>NUCLEOTIDE SEQUENCE [LARGE SCALE GENOMIC DNA]</scope>
    <source>
        <strain evidence="5">DH-2019</strain>
    </source>
</reference>
<evidence type="ECO:0000256" key="2">
    <source>
        <dbReference type="ARBA" id="ARBA00022737"/>
    </source>
</evidence>
<evidence type="ECO:0008006" key="7">
    <source>
        <dbReference type="Google" id="ProtNLM"/>
    </source>
</evidence>
<evidence type="ECO:0000313" key="6">
    <source>
        <dbReference type="Proteomes" id="UP001318860"/>
    </source>
</evidence>
<feature type="repeat" description="PPR" evidence="3">
    <location>
        <begin position="274"/>
        <end position="308"/>
    </location>
</feature>
<dbReference type="Gene3D" id="1.25.40.10">
    <property type="entry name" value="Tetratricopeptide repeat domain"/>
    <property type="match status" value="1"/>
</dbReference>
<dbReference type="Proteomes" id="UP001318860">
    <property type="component" value="Unassembled WGS sequence"/>
</dbReference>
<organism evidence="5 6">
    <name type="scientific">Rehmannia glutinosa</name>
    <name type="common">Chinese foxglove</name>
    <dbReference type="NCBI Taxonomy" id="99300"/>
    <lineage>
        <taxon>Eukaryota</taxon>
        <taxon>Viridiplantae</taxon>
        <taxon>Streptophyta</taxon>
        <taxon>Embryophyta</taxon>
        <taxon>Tracheophyta</taxon>
        <taxon>Spermatophyta</taxon>
        <taxon>Magnoliopsida</taxon>
        <taxon>eudicotyledons</taxon>
        <taxon>Gunneridae</taxon>
        <taxon>Pentapetalae</taxon>
        <taxon>asterids</taxon>
        <taxon>lamiids</taxon>
        <taxon>Lamiales</taxon>
        <taxon>Orobanchaceae</taxon>
        <taxon>Rehmannieae</taxon>
        <taxon>Rehmannia</taxon>
    </lineage>
</organism>
<dbReference type="PANTHER" id="PTHR47874">
    <property type="entry name" value="EXPRESSED PROTEIN"/>
    <property type="match status" value="1"/>
</dbReference>
<accession>A0ABR0XS40</accession>
<dbReference type="EMBL" id="JABTTQ020000002">
    <property type="protein sequence ID" value="KAK6161836.1"/>
    <property type="molecule type" value="Genomic_DNA"/>
</dbReference>
<dbReference type="InterPro" id="IPR002885">
    <property type="entry name" value="PPR_rpt"/>
</dbReference>
<evidence type="ECO:0000256" key="1">
    <source>
        <dbReference type="ARBA" id="ARBA00007626"/>
    </source>
</evidence>
<keyword evidence="2" id="KW-0677">Repeat</keyword>
<gene>
    <name evidence="5" type="ORF">DH2020_001677</name>
</gene>
<proteinExistence type="inferred from homology"/>
<feature type="region of interest" description="Disordered" evidence="4">
    <location>
        <begin position="37"/>
        <end position="63"/>
    </location>
</feature>
<sequence length="492" mass="55707">MDYWEWILGKLAFNPPDFEIILRAPLWDTISIKSKTVKPDQGQKKESPQAQRIHINGGSSQPRSRVSLPIFRAKNSSLITDSWRRFARLFVIQNHESSSASTDIPLLQKLLKAPVSRIKSTLDSEFSYGSTEFPWAALLSSLNTSAPQKANLVIEWKLEKLTKDDRKNQDCYAQLISLCGNIRNLPIALLVFTSMEAQGIKPTSSVFNALISTSLSLGNLLTALSLFEIMECSEGCRPNSDTYSAFISAYANLGNKSATEAWLTAKKASGFSADAQTYGFLIQCCIRSKTFEDAQIYFDEMILAGLMPNETIFQNMLIMYCQQRNCNRVKEILKFLPNGKWRMDRKMAKQVGNLYFELGLVEELEELLVILSESDQTSEVLSLVYCSMIRLYADKDRLDDVEYSVGRMLKHGISFSCEDDVEKGPNYNELRPSKNRRMPLECNEHTVFFSKRRKNSSLCAQCMAAYISIGVPCQHIRGTWPICCCWIDVGSF</sequence>
<dbReference type="PANTHER" id="PTHR47874:SF4">
    <property type="entry name" value="EXPRESSED PROTEIN"/>
    <property type="match status" value="1"/>
</dbReference>
<dbReference type="InterPro" id="IPR011990">
    <property type="entry name" value="TPR-like_helical_dom_sf"/>
</dbReference>
<dbReference type="Pfam" id="PF01535">
    <property type="entry name" value="PPR"/>
    <property type="match status" value="2"/>
</dbReference>
<protein>
    <recommendedName>
        <fullName evidence="7">Pentatricopeptide repeat-containing protein</fullName>
    </recommendedName>
</protein>
<evidence type="ECO:0000256" key="3">
    <source>
        <dbReference type="PROSITE-ProRule" id="PRU00708"/>
    </source>
</evidence>
<evidence type="ECO:0000256" key="4">
    <source>
        <dbReference type="SAM" id="MobiDB-lite"/>
    </source>
</evidence>
<dbReference type="PROSITE" id="PS51375">
    <property type="entry name" value="PPR"/>
    <property type="match status" value="1"/>
</dbReference>
<name>A0ABR0XS40_REHGL</name>